<evidence type="ECO:0000313" key="3">
    <source>
        <dbReference type="Proteomes" id="UP000182466"/>
    </source>
</evidence>
<reference evidence="2 3" key="1">
    <citation type="submission" date="2016-10" db="EMBL/GenBank/DDBJ databases">
        <authorList>
            <person name="de Groot N.N."/>
        </authorList>
    </citation>
    <scope>NUCLEOTIDE SEQUENCE [LARGE SCALE GENOMIC DNA]</scope>
    <source>
        <strain evidence="2 3">CGMCC 1.10959</strain>
    </source>
</reference>
<dbReference type="STRING" id="999627.SAMN05216236_11921"/>
<dbReference type="AlphaFoldDB" id="A0A1I7CRT3"/>
<organism evidence="2 3">
    <name type="scientific">Sedimentitalea nanhaiensis</name>
    <dbReference type="NCBI Taxonomy" id="999627"/>
    <lineage>
        <taxon>Bacteria</taxon>
        <taxon>Pseudomonadati</taxon>
        <taxon>Pseudomonadota</taxon>
        <taxon>Alphaproteobacteria</taxon>
        <taxon>Rhodobacterales</taxon>
        <taxon>Paracoccaceae</taxon>
        <taxon>Sedimentitalea</taxon>
    </lineage>
</organism>
<name>A0A1I7CRT3_9RHOB</name>
<accession>A0A1I7CRT3</accession>
<dbReference type="EMBL" id="FPAW01000019">
    <property type="protein sequence ID" value="SFU02084.1"/>
    <property type="molecule type" value="Genomic_DNA"/>
</dbReference>
<protein>
    <submittedName>
        <fullName evidence="2">Uncharacterized protein</fullName>
    </submittedName>
</protein>
<evidence type="ECO:0000313" key="2">
    <source>
        <dbReference type="EMBL" id="SFU02084.1"/>
    </source>
</evidence>
<dbReference type="Proteomes" id="UP000182466">
    <property type="component" value="Unassembled WGS sequence"/>
</dbReference>
<gene>
    <name evidence="2" type="ORF">SAMN05216236_11921</name>
</gene>
<evidence type="ECO:0000256" key="1">
    <source>
        <dbReference type="SAM" id="MobiDB-lite"/>
    </source>
</evidence>
<sequence>MASCWATSGHRITDPKTHLCCAAAPANRLTTAVGQNQDCRQRPPRLLKTDSLQARGRMGRAYVGRCPRSIPGPKAPFRSETGPLCRADGDGGPLPRGVLAAPAGSRVENPAARLVQDKMPERLIMAIQRFRSQIVSPGGGGTPPIITSPAAGAEITRTVFVDRIQSAFTSRRAS</sequence>
<feature type="region of interest" description="Disordered" evidence="1">
    <location>
        <begin position="63"/>
        <end position="83"/>
    </location>
</feature>
<proteinExistence type="predicted"/>
<keyword evidence="3" id="KW-1185">Reference proteome</keyword>